<sequence length="406" mass="44979">MKTTCHFLCSVLLLTSVLEAAEETSTPKLSMSNLSGVPTPLEEYGLSIGDITVTRVINPLGQLKQNSPIMLAQRIRTITNPWAELTPGTAIIVAGKKAVIRQIQPDTAPQDRSDNLKIVITAEEIASAKTMRLEWHQKIHNLNSPETVEARKQTVTHVKENLRLGSHLILNNDRVVVTERIFTYAPDSTSDRDLELSIKYQSLSSGEGTLLGQPSTSKVVTDPAWKLRGRDGSTLANDTAQLITWTLNNRDGDEGDIPHISVLHRSRGRVSDLQLENQRQVTAVAKFEQAGHAYTHIFKWAQITDDKGRSLWRMAPGTGEYVEIFRINDTNIDFKVTPKALLAANRKNAALLQRKNKRDVNTNPLTPGNVDADSLEKQIEALSDIMKSDASKAIKLGAKRQAVIYL</sequence>
<proteinExistence type="predicted"/>
<feature type="non-terminal residue" evidence="1">
    <location>
        <position position="406"/>
    </location>
</feature>
<name>A0A382FJ61_9ZZZZ</name>
<protein>
    <submittedName>
        <fullName evidence="1">Uncharacterized protein</fullName>
    </submittedName>
</protein>
<evidence type="ECO:0000313" key="1">
    <source>
        <dbReference type="EMBL" id="SVB62177.1"/>
    </source>
</evidence>
<reference evidence="1" key="1">
    <citation type="submission" date="2018-05" db="EMBL/GenBank/DDBJ databases">
        <authorList>
            <person name="Lanie J.A."/>
            <person name="Ng W.-L."/>
            <person name="Kazmierczak K.M."/>
            <person name="Andrzejewski T.M."/>
            <person name="Davidsen T.M."/>
            <person name="Wayne K.J."/>
            <person name="Tettelin H."/>
            <person name="Glass J.I."/>
            <person name="Rusch D."/>
            <person name="Podicherti R."/>
            <person name="Tsui H.-C.T."/>
            <person name="Winkler M.E."/>
        </authorList>
    </citation>
    <scope>NUCLEOTIDE SEQUENCE</scope>
</reference>
<organism evidence="1">
    <name type="scientific">marine metagenome</name>
    <dbReference type="NCBI Taxonomy" id="408172"/>
    <lineage>
        <taxon>unclassified sequences</taxon>
        <taxon>metagenomes</taxon>
        <taxon>ecological metagenomes</taxon>
    </lineage>
</organism>
<dbReference type="EMBL" id="UINC01049878">
    <property type="protein sequence ID" value="SVB62177.1"/>
    <property type="molecule type" value="Genomic_DNA"/>
</dbReference>
<dbReference type="AlphaFoldDB" id="A0A382FJ61"/>
<accession>A0A382FJ61</accession>
<gene>
    <name evidence="1" type="ORF">METZ01_LOCUS215031</name>
</gene>